<dbReference type="AlphaFoldDB" id="A0AAV3AM50"/>
<evidence type="ECO:0000313" key="2">
    <source>
        <dbReference type="EMBL" id="DBA23842.1"/>
    </source>
</evidence>
<name>A0AAV3AM50_PYXAD</name>
<dbReference type="Proteomes" id="UP001181693">
    <property type="component" value="Unassembled WGS sequence"/>
</dbReference>
<evidence type="ECO:0000256" key="1">
    <source>
        <dbReference type="SAM" id="MobiDB-lite"/>
    </source>
</evidence>
<comment type="caution">
    <text evidence="2">The sequence shown here is derived from an EMBL/GenBank/DDBJ whole genome shotgun (WGS) entry which is preliminary data.</text>
</comment>
<organism evidence="2 3">
    <name type="scientific">Pyxicephalus adspersus</name>
    <name type="common">African bullfrog</name>
    <dbReference type="NCBI Taxonomy" id="30357"/>
    <lineage>
        <taxon>Eukaryota</taxon>
        <taxon>Metazoa</taxon>
        <taxon>Chordata</taxon>
        <taxon>Craniata</taxon>
        <taxon>Vertebrata</taxon>
        <taxon>Euteleostomi</taxon>
        <taxon>Amphibia</taxon>
        <taxon>Batrachia</taxon>
        <taxon>Anura</taxon>
        <taxon>Neobatrachia</taxon>
        <taxon>Ranoidea</taxon>
        <taxon>Pyxicephalidae</taxon>
        <taxon>Pyxicephalinae</taxon>
        <taxon>Pyxicephalus</taxon>
    </lineage>
</organism>
<sequence>MKMFRLHLVILHPNIQNAGSWRSPPSPDSTNPSEEPCMKSSRHLRCIKLLSWSGAKCQQRSDWMSPSL</sequence>
<proteinExistence type="predicted"/>
<evidence type="ECO:0000313" key="3">
    <source>
        <dbReference type="Proteomes" id="UP001181693"/>
    </source>
</evidence>
<accession>A0AAV3AM50</accession>
<reference evidence="2" key="1">
    <citation type="thesis" date="2020" institute="ProQuest LLC" country="789 East Eisenhower Parkway, Ann Arbor, MI, USA">
        <title>Comparative Genomics and Chromosome Evolution.</title>
        <authorList>
            <person name="Mudd A.B."/>
        </authorList>
    </citation>
    <scope>NUCLEOTIDE SEQUENCE</scope>
    <source>
        <strain evidence="2">1538</strain>
        <tissue evidence="2">Blood</tissue>
    </source>
</reference>
<protein>
    <submittedName>
        <fullName evidence="2">Uncharacterized protein</fullName>
    </submittedName>
</protein>
<feature type="region of interest" description="Disordered" evidence="1">
    <location>
        <begin position="16"/>
        <end position="38"/>
    </location>
</feature>
<keyword evidence="3" id="KW-1185">Reference proteome</keyword>
<dbReference type="EMBL" id="DYDO01000006">
    <property type="protein sequence ID" value="DBA23842.1"/>
    <property type="molecule type" value="Genomic_DNA"/>
</dbReference>
<gene>
    <name evidence="2" type="ORF">GDO54_014718</name>
</gene>